<dbReference type="InterPro" id="IPR036412">
    <property type="entry name" value="HAD-like_sf"/>
</dbReference>
<protein>
    <submittedName>
        <fullName evidence="1">Uncharacterized protein</fullName>
    </submittedName>
</protein>
<dbReference type="InterPro" id="IPR023214">
    <property type="entry name" value="HAD_sf"/>
</dbReference>
<evidence type="ECO:0000313" key="1">
    <source>
        <dbReference type="EMBL" id="MBE9192910.1"/>
    </source>
</evidence>
<keyword evidence="2" id="KW-1185">Reference proteome</keyword>
<accession>A0ABR9UZE5</accession>
<dbReference type="Proteomes" id="UP000651156">
    <property type="component" value="Unassembled WGS sequence"/>
</dbReference>
<proteinExistence type="predicted"/>
<dbReference type="SUPFAM" id="SSF56784">
    <property type="entry name" value="HAD-like"/>
    <property type="match status" value="1"/>
</dbReference>
<dbReference type="RefSeq" id="WP_193934316.1">
    <property type="nucleotide sequence ID" value="NZ_CAWPMZ010000110.1"/>
</dbReference>
<comment type="caution">
    <text evidence="1">The sequence shown here is derived from an EMBL/GenBank/DDBJ whole genome shotgun (WGS) entry which is preliminary data.</text>
</comment>
<sequence>MIQMIAYHDRDGHLCRPYPQYVPNWETLTPYQRGNPLYIKAPDQQQILPGIKQLLSTYKYNFVVSNQRWHSGEKTIEDVVMEARWLMYQLPLNGFGFCYDSGETAWLLESPDSPPILLSLLYPHLIGTFRKPQAGMIKALQLHYNILPETPQILIGDRLTDQACAIAASIDFQWSDVARGYPDPATRN</sequence>
<organism evidence="1 2">
    <name type="scientific">Gloeocapsopsis crepidinum LEGE 06123</name>
    <dbReference type="NCBI Taxonomy" id="588587"/>
    <lineage>
        <taxon>Bacteria</taxon>
        <taxon>Bacillati</taxon>
        <taxon>Cyanobacteriota</taxon>
        <taxon>Cyanophyceae</taxon>
        <taxon>Oscillatoriophycideae</taxon>
        <taxon>Chroococcales</taxon>
        <taxon>Chroococcaceae</taxon>
        <taxon>Gloeocapsopsis</taxon>
    </lineage>
</organism>
<dbReference type="Gene3D" id="3.40.50.1000">
    <property type="entry name" value="HAD superfamily/HAD-like"/>
    <property type="match status" value="1"/>
</dbReference>
<gene>
    <name evidence="1" type="ORF">IQ230_21645</name>
</gene>
<reference evidence="1 2" key="1">
    <citation type="submission" date="2020-10" db="EMBL/GenBank/DDBJ databases">
        <authorList>
            <person name="Castelo-Branco R."/>
            <person name="Eusebio N."/>
            <person name="Adriana R."/>
            <person name="Vieira A."/>
            <person name="Brugerolle De Fraissinette N."/>
            <person name="Rezende De Castro R."/>
            <person name="Schneider M.P."/>
            <person name="Vasconcelos V."/>
            <person name="Leao P.N."/>
        </authorList>
    </citation>
    <scope>NUCLEOTIDE SEQUENCE [LARGE SCALE GENOMIC DNA]</scope>
    <source>
        <strain evidence="1 2">LEGE 06123</strain>
    </source>
</reference>
<dbReference type="EMBL" id="JADEWN010000069">
    <property type="protein sequence ID" value="MBE9192910.1"/>
    <property type="molecule type" value="Genomic_DNA"/>
</dbReference>
<name>A0ABR9UZE5_9CHRO</name>
<evidence type="ECO:0000313" key="2">
    <source>
        <dbReference type="Proteomes" id="UP000651156"/>
    </source>
</evidence>